<dbReference type="PANTHER" id="PTHR11685">
    <property type="entry name" value="RBR FAMILY RING FINGER AND IBR DOMAIN-CONTAINING"/>
    <property type="match status" value="1"/>
</dbReference>
<keyword evidence="5" id="KW-0833">Ubl conjugation pathway</keyword>
<dbReference type="Pfam" id="PF01485">
    <property type="entry name" value="IBR"/>
    <property type="match status" value="1"/>
</dbReference>
<protein>
    <recommendedName>
        <fullName evidence="8">IBR domain-containing protein</fullName>
    </recommendedName>
</protein>
<keyword evidence="6" id="KW-0862">Zinc</keyword>
<dbReference type="Proteomes" id="UP000029981">
    <property type="component" value="Chromosome 5"/>
</dbReference>
<dbReference type="CDD" id="cd22584">
    <property type="entry name" value="Rcat_RBR_unk"/>
    <property type="match status" value="1"/>
</dbReference>
<dbReference type="GO" id="GO:0031624">
    <property type="term" value="F:ubiquitin conjugating enzyme binding"/>
    <property type="evidence" value="ECO:0000318"/>
    <property type="project" value="GO_Central"/>
</dbReference>
<name>A0A0A0KUV8_CUCSA</name>
<dbReference type="Gene3D" id="1.20.120.1750">
    <property type="match status" value="1"/>
</dbReference>
<keyword evidence="7" id="KW-1133">Transmembrane helix</keyword>
<keyword evidence="7" id="KW-0472">Membrane</keyword>
<sequence length="111" mass="12975">MRPCKNAMELEKTLFFVKWLFNFILSLVIYLVYLTLAVDHKRKAVRIIMERTLKEASGIMKLAEEMKWKRCPDCKNLVERIGGCSHIICICGSHFCYTCGTHWSPHHECPI</sequence>
<dbReference type="GO" id="GO:0000151">
    <property type="term" value="C:ubiquitin ligase complex"/>
    <property type="evidence" value="ECO:0000318"/>
    <property type="project" value="GO_Central"/>
</dbReference>
<dbReference type="GO" id="GO:0005737">
    <property type="term" value="C:cytoplasm"/>
    <property type="evidence" value="ECO:0000318"/>
    <property type="project" value="GO_Central"/>
</dbReference>
<evidence type="ECO:0000256" key="3">
    <source>
        <dbReference type="ARBA" id="ARBA00022723"/>
    </source>
</evidence>
<dbReference type="Gramene" id="KGN52694">
    <property type="protein sequence ID" value="KGN52694"/>
    <property type="gene ID" value="Csa_5G650590"/>
</dbReference>
<keyword evidence="7" id="KW-0812">Transmembrane</keyword>
<dbReference type="AlphaFoldDB" id="A0A0A0KUV8"/>
<evidence type="ECO:0000256" key="6">
    <source>
        <dbReference type="ARBA" id="ARBA00022833"/>
    </source>
</evidence>
<feature type="domain" description="IBR" evidence="8">
    <location>
        <begin position="62"/>
        <end position="109"/>
    </location>
</feature>
<evidence type="ECO:0000313" key="10">
    <source>
        <dbReference type="Proteomes" id="UP000029981"/>
    </source>
</evidence>
<evidence type="ECO:0000256" key="1">
    <source>
        <dbReference type="ARBA" id="ARBA00001947"/>
    </source>
</evidence>
<reference evidence="9 10" key="4">
    <citation type="journal article" date="2011" name="BMC Genomics">
        <title>RNA-Seq improves annotation of protein-coding genes in the cucumber genome.</title>
        <authorList>
            <person name="Li Z."/>
            <person name="Zhang Z."/>
            <person name="Yan P."/>
            <person name="Huang S."/>
            <person name="Fei Z."/>
            <person name="Lin K."/>
        </authorList>
    </citation>
    <scope>NUCLEOTIDE SEQUENCE [LARGE SCALE GENOMIC DNA]</scope>
    <source>
        <strain evidence="10">cv. 9930</strain>
    </source>
</reference>
<keyword evidence="10" id="KW-1185">Reference proteome</keyword>
<feature type="transmembrane region" description="Helical" evidence="7">
    <location>
        <begin position="20"/>
        <end position="38"/>
    </location>
</feature>
<evidence type="ECO:0000259" key="8">
    <source>
        <dbReference type="Pfam" id="PF01485"/>
    </source>
</evidence>
<keyword evidence="3" id="KW-0479">Metal-binding</keyword>
<accession>A0A0A0KUV8</accession>
<dbReference type="InterPro" id="IPR031127">
    <property type="entry name" value="E3_UB_ligase_RBR"/>
</dbReference>
<dbReference type="GO" id="GO:0061630">
    <property type="term" value="F:ubiquitin protein ligase activity"/>
    <property type="evidence" value="ECO:0000318"/>
    <property type="project" value="GO_Central"/>
</dbReference>
<dbReference type="GO" id="GO:0008270">
    <property type="term" value="F:zinc ion binding"/>
    <property type="evidence" value="ECO:0007669"/>
    <property type="project" value="UniProtKB-KW"/>
</dbReference>
<comment type="pathway">
    <text evidence="2">Protein modification; protein ubiquitination.</text>
</comment>
<comment type="cofactor">
    <cofactor evidence="1">
        <name>Zn(2+)</name>
        <dbReference type="ChEBI" id="CHEBI:29105"/>
    </cofactor>
</comment>
<evidence type="ECO:0000256" key="5">
    <source>
        <dbReference type="ARBA" id="ARBA00022786"/>
    </source>
</evidence>
<reference evidence="9 10" key="2">
    <citation type="journal article" date="2009" name="PLoS ONE">
        <title>An integrated genetic and cytogenetic map of the cucumber genome.</title>
        <authorList>
            <person name="Ren Y."/>
            <person name="Zhang Z."/>
            <person name="Liu J."/>
            <person name="Staub J.E."/>
            <person name="Han Y."/>
            <person name="Cheng Z."/>
            <person name="Li X."/>
            <person name="Lu J."/>
            <person name="Miao H."/>
            <person name="Kang H."/>
            <person name="Xie B."/>
            <person name="Gu X."/>
            <person name="Wang X."/>
            <person name="Du Y."/>
            <person name="Jin W."/>
            <person name="Huang S."/>
        </authorList>
    </citation>
    <scope>NUCLEOTIDE SEQUENCE [LARGE SCALE GENOMIC DNA]</scope>
    <source>
        <strain evidence="10">cv. 9930</strain>
    </source>
</reference>
<dbReference type="STRING" id="3659.A0A0A0KUV8"/>
<dbReference type="GO" id="GO:0006511">
    <property type="term" value="P:ubiquitin-dependent protein catabolic process"/>
    <property type="evidence" value="ECO:0000318"/>
    <property type="project" value="GO_Central"/>
</dbReference>
<evidence type="ECO:0000313" key="9">
    <source>
        <dbReference type="EMBL" id="KGN52694.1"/>
    </source>
</evidence>
<reference evidence="9 10" key="1">
    <citation type="journal article" date="2009" name="Nat. Genet.">
        <title>The genome of the cucumber, Cucumis sativus L.</title>
        <authorList>
            <person name="Huang S."/>
            <person name="Li R."/>
            <person name="Zhang Z."/>
            <person name="Li L."/>
            <person name="Gu X."/>
            <person name="Fan W."/>
            <person name="Lucas W.J."/>
            <person name="Wang X."/>
            <person name="Xie B."/>
            <person name="Ni P."/>
            <person name="Ren Y."/>
            <person name="Zhu H."/>
            <person name="Li J."/>
            <person name="Lin K."/>
            <person name="Jin W."/>
            <person name="Fei Z."/>
            <person name="Li G."/>
            <person name="Staub J."/>
            <person name="Kilian A."/>
            <person name="van der Vossen E.A."/>
            <person name="Wu Y."/>
            <person name="Guo J."/>
            <person name="He J."/>
            <person name="Jia Z."/>
            <person name="Ren Y."/>
            <person name="Tian G."/>
            <person name="Lu Y."/>
            <person name="Ruan J."/>
            <person name="Qian W."/>
            <person name="Wang M."/>
            <person name="Huang Q."/>
            <person name="Li B."/>
            <person name="Xuan Z."/>
            <person name="Cao J."/>
            <person name="Asan"/>
            <person name="Wu Z."/>
            <person name="Zhang J."/>
            <person name="Cai Q."/>
            <person name="Bai Y."/>
            <person name="Zhao B."/>
            <person name="Han Y."/>
            <person name="Li Y."/>
            <person name="Li X."/>
            <person name="Wang S."/>
            <person name="Shi Q."/>
            <person name="Liu S."/>
            <person name="Cho W.K."/>
            <person name="Kim J.Y."/>
            <person name="Xu Y."/>
            <person name="Heller-Uszynska K."/>
            <person name="Miao H."/>
            <person name="Cheng Z."/>
            <person name="Zhang S."/>
            <person name="Wu J."/>
            <person name="Yang Y."/>
            <person name="Kang H."/>
            <person name="Li M."/>
            <person name="Liang H."/>
            <person name="Ren X."/>
            <person name="Shi Z."/>
            <person name="Wen M."/>
            <person name="Jian M."/>
            <person name="Yang H."/>
            <person name="Zhang G."/>
            <person name="Yang Z."/>
            <person name="Chen R."/>
            <person name="Liu S."/>
            <person name="Li J."/>
            <person name="Ma L."/>
            <person name="Liu H."/>
            <person name="Zhou Y."/>
            <person name="Zhao J."/>
            <person name="Fang X."/>
            <person name="Li G."/>
            <person name="Fang L."/>
            <person name="Li Y."/>
            <person name="Liu D."/>
            <person name="Zheng H."/>
            <person name="Zhang Y."/>
            <person name="Qin N."/>
            <person name="Li Z."/>
            <person name="Yang G."/>
            <person name="Yang S."/>
            <person name="Bolund L."/>
            <person name="Kristiansen K."/>
            <person name="Zheng H."/>
            <person name="Li S."/>
            <person name="Zhang X."/>
            <person name="Yang H."/>
            <person name="Wang J."/>
            <person name="Sun R."/>
            <person name="Zhang B."/>
            <person name="Jiang S."/>
            <person name="Wang J."/>
            <person name="Du Y."/>
            <person name="Li S."/>
        </authorList>
    </citation>
    <scope>NUCLEOTIDE SEQUENCE [LARGE SCALE GENOMIC DNA]</scope>
    <source>
        <strain evidence="10">cv. 9930</strain>
    </source>
</reference>
<evidence type="ECO:0000256" key="2">
    <source>
        <dbReference type="ARBA" id="ARBA00004906"/>
    </source>
</evidence>
<dbReference type="UniPathway" id="UPA00143"/>
<gene>
    <name evidence="9" type="ORF">Csa_5G650590</name>
</gene>
<proteinExistence type="predicted"/>
<evidence type="ECO:0000256" key="7">
    <source>
        <dbReference type="SAM" id="Phobius"/>
    </source>
</evidence>
<dbReference type="SUPFAM" id="SSF57850">
    <property type="entry name" value="RING/U-box"/>
    <property type="match status" value="1"/>
</dbReference>
<dbReference type="EMBL" id="CM002926">
    <property type="protein sequence ID" value="KGN52694.1"/>
    <property type="molecule type" value="Genomic_DNA"/>
</dbReference>
<organism evidence="9 10">
    <name type="scientific">Cucumis sativus</name>
    <name type="common">Cucumber</name>
    <dbReference type="NCBI Taxonomy" id="3659"/>
    <lineage>
        <taxon>Eukaryota</taxon>
        <taxon>Viridiplantae</taxon>
        <taxon>Streptophyta</taxon>
        <taxon>Embryophyta</taxon>
        <taxon>Tracheophyta</taxon>
        <taxon>Spermatophyta</taxon>
        <taxon>Magnoliopsida</taxon>
        <taxon>eudicotyledons</taxon>
        <taxon>Gunneridae</taxon>
        <taxon>Pentapetalae</taxon>
        <taxon>rosids</taxon>
        <taxon>fabids</taxon>
        <taxon>Cucurbitales</taxon>
        <taxon>Cucurbitaceae</taxon>
        <taxon>Benincaseae</taxon>
        <taxon>Cucumis</taxon>
    </lineage>
</organism>
<reference evidence="9 10" key="3">
    <citation type="journal article" date="2010" name="BMC Genomics">
        <title>Transcriptome sequencing and comparative analysis of cucumber flowers with different sex types.</title>
        <authorList>
            <person name="Guo S."/>
            <person name="Zheng Y."/>
            <person name="Joung J.G."/>
            <person name="Liu S."/>
            <person name="Zhang Z."/>
            <person name="Crasta O.R."/>
            <person name="Sobral B.W."/>
            <person name="Xu Y."/>
            <person name="Huang S."/>
            <person name="Fei Z."/>
        </authorList>
    </citation>
    <scope>NUCLEOTIDE SEQUENCE [LARGE SCALE GENOMIC DNA]</scope>
    <source>
        <strain evidence="10">cv. 9930</strain>
    </source>
</reference>
<evidence type="ECO:0000256" key="4">
    <source>
        <dbReference type="ARBA" id="ARBA00022771"/>
    </source>
</evidence>
<dbReference type="InterPro" id="IPR002867">
    <property type="entry name" value="IBR_dom"/>
</dbReference>
<dbReference type="GO" id="GO:0016567">
    <property type="term" value="P:protein ubiquitination"/>
    <property type="evidence" value="ECO:0007669"/>
    <property type="project" value="UniProtKB-UniPathway"/>
</dbReference>
<keyword evidence="4" id="KW-0863">Zinc-finger</keyword>